<keyword evidence="2" id="KW-1185">Reference proteome</keyword>
<dbReference type="AlphaFoldDB" id="A0A9E8FS60"/>
<gene>
    <name evidence="1" type="ORF">GJQ55_05880</name>
</gene>
<accession>A0A9E8FS60</accession>
<evidence type="ECO:0000313" key="1">
    <source>
        <dbReference type="EMBL" id="QQD24039.1"/>
    </source>
</evidence>
<evidence type="ECO:0000313" key="2">
    <source>
        <dbReference type="Proteomes" id="UP000596074"/>
    </source>
</evidence>
<name>A0A9E8FS60_9GAMM</name>
<reference evidence="1 2" key="1">
    <citation type="submission" date="2019-11" db="EMBL/GenBank/DDBJ databases">
        <title>Venatorbacter sp. nov. a predator of Campylobacter and other Gram-negative bacteria.</title>
        <authorList>
            <person name="Saeedi A."/>
            <person name="Cummings N.J."/>
            <person name="Connerton I.F."/>
            <person name="Connerton P.L."/>
        </authorList>
    </citation>
    <scope>NUCLEOTIDE SEQUENCE [LARGE SCALE GENOMIC DNA]</scope>
    <source>
        <strain evidence="1">XL5</strain>
    </source>
</reference>
<sequence>MKTGQDIRWQRAQELLQENALDIATMAACLGQDETKLQAMLSAQPSRKIPDALAEQMEQTFCKPRGWLSQSDDGGISFDLFGA</sequence>
<protein>
    <submittedName>
        <fullName evidence="1">Uncharacterized protein</fullName>
    </submittedName>
</protein>
<dbReference type="RefSeq" id="WP_228346593.1">
    <property type="nucleotide sequence ID" value="NZ_CP045550.1"/>
</dbReference>
<dbReference type="KEGG" id="vcw:GJQ55_05880"/>
<dbReference type="EMBL" id="CP046056">
    <property type="protein sequence ID" value="QQD24039.1"/>
    <property type="molecule type" value="Genomic_DNA"/>
</dbReference>
<organism evidence="1 2">
    <name type="scientific">Venatoribacter cucullus</name>
    <dbReference type="NCBI Taxonomy" id="2661630"/>
    <lineage>
        <taxon>Bacteria</taxon>
        <taxon>Pseudomonadati</taxon>
        <taxon>Pseudomonadota</taxon>
        <taxon>Gammaproteobacteria</taxon>
        <taxon>Oceanospirillales</taxon>
        <taxon>Oceanospirillaceae</taxon>
        <taxon>Venatoribacter</taxon>
    </lineage>
</organism>
<proteinExistence type="predicted"/>
<dbReference type="Proteomes" id="UP000596074">
    <property type="component" value="Chromosome"/>
</dbReference>